<evidence type="ECO:0000256" key="4">
    <source>
        <dbReference type="ARBA" id="ARBA00022617"/>
    </source>
</evidence>
<dbReference type="RefSeq" id="WP_126522322.1">
    <property type="nucleotide sequence ID" value="NZ_RXNU01000014.1"/>
</dbReference>
<evidence type="ECO:0000256" key="5">
    <source>
        <dbReference type="ARBA" id="ARBA00022723"/>
    </source>
</evidence>
<evidence type="ECO:0000256" key="7">
    <source>
        <dbReference type="ARBA" id="ARBA00022982"/>
    </source>
</evidence>
<keyword evidence="3" id="KW-0813">Transport</keyword>
<feature type="signal peptide" evidence="9">
    <location>
        <begin position="1"/>
        <end position="22"/>
    </location>
</feature>
<evidence type="ECO:0000259" key="10">
    <source>
        <dbReference type="Pfam" id="PF14537"/>
    </source>
</evidence>
<accession>A0A3S0KS79</accession>
<keyword evidence="6" id="KW-0574">Periplasm</keyword>
<dbReference type="OrthoDB" id="9153838at2"/>
<reference evidence="11 12" key="1">
    <citation type="submission" date="2018-12" db="EMBL/GenBank/DDBJ databases">
        <authorList>
            <person name="Yu L."/>
        </authorList>
    </citation>
    <scope>NUCLEOTIDE SEQUENCE [LARGE SCALE GENOMIC DNA]</scope>
    <source>
        <strain evidence="11 12">HAW-EB2</strain>
    </source>
</reference>
<comment type="caution">
    <text evidence="11">The sequence shown here is derived from an EMBL/GenBank/DDBJ whole genome shotgun (WGS) entry which is preliminary data.</text>
</comment>
<comment type="cofactor">
    <cofactor evidence="1">
        <name>heme c</name>
        <dbReference type="ChEBI" id="CHEBI:61717"/>
    </cofactor>
</comment>
<keyword evidence="9" id="KW-0732">Signal</keyword>
<feature type="domain" description="Tetrahaem cytochrome" evidence="10">
    <location>
        <begin position="34"/>
        <end position="109"/>
    </location>
</feature>
<proteinExistence type="predicted"/>
<feature type="chain" id="PRO_5018602115" evidence="9">
    <location>
        <begin position="23"/>
        <end position="120"/>
    </location>
</feature>
<evidence type="ECO:0000313" key="12">
    <source>
        <dbReference type="Proteomes" id="UP000267448"/>
    </source>
</evidence>
<dbReference type="EMBL" id="RXNU01000014">
    <property type="protein sequence ID" value="RTR37195.1"/>
    <property type="molecule type" value="Genomic_DNA"/>
</dbReference>
<evidence type="ECO:0000256" key="9">
    <source>
        <dbReference type="SAM" id="SignalP"/>
    </source>
</evidence>
<evidence type="ECO:0000256" key="6">
    <source>
        <dbReference type="ARBA" id="ARBA00022764"/>
    </source>
</evidence>
<dbReference type="SUPFAM" id="SSF48695">
    <property type="entry name" value="Multiheme cytochromes"/>
    <property type="match status" value="1"/>
</dbReference>
<evidence type="ECO:0000256" key="8">
    <source>
        <dbReference type="ARBA" id="ARBA00023004"/>
    </source>
</evidence>
<evidence type="ECO:0000256" key="2">
    <source>
        <dbReference type="ARBA" id="ARBA00004418"/>
    </source>
</evidence>
<organism evidence="11 12">
    <name type="scientific">Shewanella canadensis</name>
    <dbReference type="NCBI Taxonomy" id="271096"/>
    <lineage>
        <taxon>Bacteria</taxon>
        <taxon>Pseudomonadati</taxon>
        <taxon>Pseudomonadota</taxon>
        <taxon>Gammaproteobacteria</taxon>
        <taxon>Alteromonadales</taxon>
        <taxon>Shewanellaceae</taxon>
        <taxon>Shewanella</taxon>
    </lineage>
</organism>
<comment type="subcellular location">
    <subcellularLocation>
        <location evidence="2">Periplasm</location>
    </subcellularLocation>
</comment>
<dbReference type="AlphaFoldDB" id="A0A3S0KS79"/>
<keyword evidence="5" id="KW-0479">Metal-binding</keyword>
<dbReference type="Pfam" id="PF14537">
    <property type="entry name" value="Cytochrom_c3_2"/>
    <property type="match status" value="1"/>
</dbReference>
<keyword evidence="7" id="KW-0249">Electron transport</keyword>
<dbReference type="GO" id="GO:0042597">
    <property type="term" value="C:periplasmic space"/>
    <property type="evidence" value="ECO:0007669"/>
    <property type="project" value="UniProtKB-SubCell"/>
</dbReference>
<name>A0A3S0KS79_9GAMM</name>
<keyword evidence="12" id="KW-1185">Reference proteome</keyword>
<dbReference type="GO" id="GO:0046872">
    <property type="term" value="F:metal ion binding"/>
    <property type="evidence" value="ECO:0007669"/>
    <property type="project" value="UniProtKB-KW"/>
</dbReference>
<dbReference type="InterPro" id="IPR012286">
    <property type="entry name" value="Tetrahaem_cytochrome"/>
</dbReference>
<gene>
    <name evidence="11" type="ORF">EKG38_19875</name>
</gene>
<keyword evidence="8" id="KW-0408">Iron</keyword>
<evidence type="ECO:0000313" key="11">
    <source>
        <dbReference type="EMBL" id="RTR37195.1"/>
    </source>
</evidence>
<evidence type="ECO:0000256" key="1">
    <source>
        <dbReference type="ARBA" id="ARBA00001926"/>
    </source>
</evidence>
<dbReference type="Proteomes" id="UP000267448">
    <property type="component" value="Unassembled WGS sequence"/>
</dbReference>
<keyword evidence="4" id="KW-0349">Heme</keyword>
<protein>
    <submittedName>
        <fullName evidence="11">Cytochrome C</fullName>
    </submittedName>
</protein>
<evidence type="ECO:0000256" key="3">
    <source>
        <dbReference type="ARBA" id="ARBA00022448"/>
    </source>
</evidence>
<dbReference type="InterPro" id="IPR036280">
    <property type="entry name" value="Multihaem_cyt_sf"/>
</dbReference>
<dbReference type="Gene3D" id="1.10.1130.10">
    <property type="entry name" value="Flavocytochrome C3, Chain A"/>
    <property type="match status" value="1"/>
</dbReference>
<sequence>MKKINTLLLLILGTCLAMSAQAQNKREYHEMVYDSGCKSCHDQGMKAFPSDNSCLQCHDMAELAEQTKREGHDAKQNPHDSMHYGQEAPCMECHGEHTPKKAICMDCHNFKYPKFKYEHK</sequence>